<keyword evidence="2" id="KW-0813">Transport</keyword>
<dbReference type="InterPro" id="IPR027417">
    <property type="entry name" value="P-loop_NTPase"/>
</dbReference>
<dbReference type="AlphaFoldDB" id="C8WZI8"/>
<dbReference type="GO" id="GO:0005524">
    <property type="term" value="F:ATP binding"/>
    <property type="evidence" value="ECO:0007669"/>
    <property type="project" value="UniProtKB-KW"/>
</dbReference>
<reference evidence="6 7" key="2">
    <citation type="journal article" date="2010" name="Stand. Genomic Sci.">
        <title>Complete genome sequence of Desulfohalobium retbaense type strain (HR(100)).</title>
        <authorList>
            <person name="Spring S."/>
            <person name="Nolan M."/>
            <person name="Lapidus A."/>
            <person name="Glavina Del Rio T."/>
            <person name="Copeland A."/>
            <person name="Tice H."/>
            <person name="Cheng J.F."/>
            <person name="Lucas S."/>
            <person name="Land M."/>
            <person name="Chen F."/>
            <person name="Bruce D."/>
            <person name="Goodwin L."/>
            <person name="Pitluck S."/>
            <person name="Ivanova N."/>
            <person name="Mavromatis K."/>
            <person name="Mikhailova N."/>
            <person name="Pati A."/>
            <person name="Chen A."/>
            <person name="Palaniappan K."/>
            <person name="Hauser L."/>
            <person name="Chang Y.J."/>
            <person name="Jeffries C.D."/>
            <person name="Munk C."/>
            <person name="Kiss H."/>
            <person name="Chain P."/>
            <person name="Han C."/>
            <person name="Brettin T."/>
            <person name="Detter J.C."/>
            <person name="Schuler E."/>
            <person name="Goker M."/>
            <person name="Rohde M."/>
            <person name="Bristow J."/>
            <person name="Eisen J.A."/>
            <person name="Markowitz V."/>
            <person name="Hugenholtz P."/>
            <person name="Kyrpides N.C."/>
            <person name="Klenk H.P."/>
        </authorList>
    </citation>
    <scope>NUCLEOTIDE SEQUENCE [LARGE SCALE GENOMIC DNA]</scope>
    <source>
        <strain evidence="6 7">DSM 5692</strain>
    </source>
</reference>
<proteinExistence type="inferred from homology"/>
<dbReference type="GO" id="GO:0016887">
    <property type="term" value="F:ATP hydrolysis activity"/>
    <property type="evidence" value="ECO:0007669"/>
    <property type="project" value="InterPro"/>
</dbReference>
<name>C8WZI8_DESRD</name>
<dbReference type="EMBL" id="CP001734">
    <property type="protein sequence ID" value="ACV67463.1"/>
    <property type="molecule type" value="Genomic_DNA"/>
</dbReference>
<dbReference type="STRING" id="485915.Dret_0161"/>
<dbReference type="Proteomes" id="UP000001052">
    <property type="component" value="Chromosome"/>
</dbReference>
<protein>
    <submittedName>
        <fullName evidence="6">ABC transporter related protein</fullName>
    </submittedName>
</protein>
<evidence type="ECO:0000256" key="2">
    <source>
        <dbReference type="ARBA" id="ARBA00022448"/>
    </source>
</evidence>
<dbReference type="PANTHER" id="PTHR43553:SF24">
    <property type="entry name" value="ENERGY-COUPLING FACTOR TRANSPORTER ATP-BINDING PROTEIN ECFA1"/>
    <property type="match status" value="1"/>
</dbReference>
<evidence type="ECO:0000256" key="1">
    <source>
        <dbReference type="ARBA" id="ARBA00005417"/>
    </source>
</evidence>
<dbReference type="SMART" id="SM00382">
    <property type="entry name" value="AAA"/>
    <property type="match status" value="1"/>
</dbReference>
<keyword evidence="4" id="KW-0067">ATP-binding</keyword>
<dbReference type="Pfam" id="PF00005">
    <property type="entry name" value="ABC_tran"/>
    <property type="match status" value="1"/>
</dbReference>
<dbReference type="InterPro" id="IPR003593">
    <property type="entry name" value="AAA+_ATPase"/>
</dbReference>
<dbReference type="GO" id="GO:0042626">
    <property type="term" value="F:ATPase-coupled transmembrane transporter activity"/>
    <property type="evidence" value="ECO:0007669"/>
    <property type="project" value="TreeGrafter"/>
</dbReference>
<organism evidence="6 7">
    <name type="scientific">Desulfohalobium retbaense (strain ATCC 49708 / DSM 5692 / JCM 16813 / HR100)</name>
    <dbReference type="NCBI Taxonomy" id="485915"/>
    <lineage>
        <taxon>Bacteria</taxon>
        <taxon>Pseudomonadati</taxon>
        <taxon>Thermodesulfobacteriota</taxon>
        <taxon>Desulfovibrionia</taxon>
        <taxon>Desulfovibrionales</taxon>
        <taxon>Desulfohalobiaceae</taxon>
        <taxon>Desulfohalobium</taxon>
    </lineage>
</organism>
<dbReference type="PANTHER" id="PTHR43553">
    <property type="entry name" value="HEAVY METAL TRANSPORTER"/>
    <property type="match status" value="1"/>
</dbReference>
<evidence type="ECO:0000259" key="5">
    <source>
        <dbReference type="PROSITE" id="PS50893"/>
    </source>
</evidence>
<sequence length="251" mass="27657">MADMSAPSPLVRLQDIRFGFPGHTTPLFNDLEFSLPAQERIGLIGPNGSGKTTLLRVIMGLLAPQHGNVFFSGSPIHTREDWRTLRQHIGFVFQDSDDQLFCPTVLEDVAFGPRNLGLSREHARTRALETLADLELTALAEAMTHTLSGGQKKLVALATVLAMRPQALLLDEPTNDLDHDARNRLIDILERLDTALLIVSHDWDFLDQTTSRLCELHAGQLECNGNVTLHSHVHAHVRGGVPHKHGDSSPS</sequence>
<dbReference type="InterPro" id="IPR003439">
    <property type="entry name" value="ABC_transporter-like_ATP-bd"/>
</dbReference>
<dbReference type="SUPFAM" id="SSF52540">
    <property type="entry name" value="P-loop containing nucleoside triphosphate hydrolases"/>
    <property type="match status" value="1"/>
</dbReference>
<comment type="similarity">
    <text evidence="1">Belongs to the ABC transporter superfamily.</text>
</comment>
<evidence type="ECO:0000256" key="4">
    <source>
        <dbReference type="ARBA" id="ARBA00022840"/>
    </source>
</evidence>
<dbReference type="HOGENOM" id="CLU_000604_1_22_7"/>
<dbReference type="eggNOG" id="COG1122">
    <property type="taxonomic scope" value="Bacteria"/>
</dbReference>
<dbReference type="InterPro" id="IPR050095">
    <property type="entry name" value="ECF_ABC_transporter_ATP-bd"/>
</dbReference>
<accession>C8WZI8</accession>
<dbReference type="InterPro" id="IPR015856">
    <property type="entry name" value="ABC_transpr_CbiO/EcfA_su"/>
</dbReference>
<feature type="domain" description="ABC transporter" evidence="5">
    <location>
        <begin position="11"/>
        <end position="243"/>
    </location>
</feature>
<gene>
    <name evidence="6" type="ordered locus">Dret_0161</name>
</gene>
<dbReference type="InterPro" id="IPR017871">
    <property type="entry name" value="ABC_transporter-like_CS"/>
</dbReference>
<dbReference type="GO" id="GO:0043190">
    <property type="term" value="C:ATP-binding cassette (ABC) transporter complex"/>
    <property type="evidence" value="ECO:0007669"/>
    <property type="project" value="TreeGrafter"/>
</dbReference>
<dbReference type="Gene3D" id="3.40.50.300">
    <property type="entry name" value="P-loop containing nucleotide triphosphate hydrolases"/>
    <property type="match status" value="1"/>
</dbReference>
<dbReference type="PROSITE" id="PS50893">
    <property type="entry name" value="ABC_TRANSPORTER_2"/>
    <property type="match status" value="1"/>
</dbReference>
<evidence type="ECO:0000313" key="7">
    <source>
        <dbReference type="Proteomes" id="UP000001052"/>
    </source>
</evidence>
<dbReference type="KEGG" id="drt:Dret_0161"/>
<evidence type="ECO:0000313" key="6">
    <source>
        <dbReference type="EMBL" id="ACV67463.1"/>
    </source>
</evidence>
<evidence type="ECO:0000256" key="3">
    <source>
        <dbReference type="ARBA" id="ARBA00022741"/>
    </source>
</evidence>
<reference evidence="7" key="1">
    <citation type="submission" date="2009-09" db="EMBL/GenBank/DDBJ databases">
        <title>The complete chromosome of Desulfohalobium retbaense DSM 5692.</title>
        <authorList>
            <consortium name="US DOE Joint Genome Institute (JGI-PGF)"/>
            <person name="Lucas S."/>
            <person name="Copeland A."/>
            <person name="Lapidus A."/>
            <person name="Glavina del Rio T."/>
            <person name="Dalin E."/>
            <person name="Tice H."/>
            <person name="Bruce D."/>
            <person name="Goodwin L."/>
            <person name="Pitluck S."/>
            <person name="Kyrpides N."/>
            <person name="Mavromatis K."/>
            <person name="Ivanova N."/>
            <person name="Mikhailova N."/>
            <person name="Munk A.C."/>
            <person name="Brettin T."/>
            <person name="Detter J.C."/>
            <person name="Han C."/>
            <person name="Tapia R."/>
            <person name="Larimer F."/>
            <person name="Land M."/>
            <person name="Hauser L."/>
            <person name="Markowitz V."/>
            <person name="Cheng J.-F."/>
            <person name="Hugenholtz P."/>
            <person name="Woyke T."/>
            <person name="Wu D."/>
            <person name="Spring S."/>
            <person name="Klenk H.-P."/>
            <person name="Eisen J.A."/>
        </authorList>
    </citation>
    <scope>NUCLEOTIDE SEQUENCE [LARGE SCALE GENOMIC DNA]</scope>
    <source>
        <strain evidence="7">DSM 5692</strain>
    </source>
</reference>
<keyword evidence="7" id="KW-1185">Reference proteome</keyword>
<dbReference type="PROSITE" id="PS00211">
    <property type="entry name" value="ABC_TRANSPORTER_1"/>
    <property type="match status" value="1"/>
</dbReference>
<dbReference type="CDD" id="cd03225">
    <property type="entry name" value="ABC_cobalt_CbiO_domain1"/>
    <property type="match status" value="1"/>
</dbReference>
<keyword evidence="3" id="KW-0547">Nucleotide-binding</keyword>